<dbReference type="RefSeq" id="WP_090849413.1">
    <property type="nucleotide sequence ID" value="NZ_FNJU01000001.1"/>
</dbReference>
<reference evidence="2" key="1">
    <citation type="submission" date="2016-10" db="EMBL/GenBank/DDBJ databases">
        <authorList>
            <person name="Varghese N."/>
            <person name="Submissions S."/>
        </authorList>
    </citation>
    <scope>NUCLEOTIDE SEQUENCE [LARGE SCALE GENOMIC DNA]</scope>
    <source>
        <strain evidence="2">IBRC-M10078</strain>
    </source>
</reference>
<dbReference type="EMBL" id="FNJU01000001">
    <property type="protein sequence ID" value="SDP05725.1"/>
    <property type="molecule type" value="Genomic_DNA"/>
</dbReference>
<keyword evidence="2" id="KW-1185">Reference proteome</keyword>
<evidence type="ECO:0000313" key="2">
    <source>
        <dbReference type="Proteomes" id="UP000199159"/>
    </source>
</evidence>
<organism evidence="1 2">
    <name type="scientific">Litchfieldia salsa</name>
    <dbReference type="NCBI Taxonomy" id="930152"/>
    <lineage>
        <taxon>Bacteria</taxon>
        <taxon>Bacillati</taxon>
        <taxon>Bacillota</taxon>
        <taxon>Bacilli</taxon>
        <taxon>Bacillales</taxon>
        <taxon>Bacillaceae</taxon>
        <taxon>Litchfieldia</taxon>
    </lineage>
</organism>
<dbReference type="OrthoDB" id="2971428at2"/>
<accession>A0A1H0PM47</accession>
<sequence>MKIPARELYYLDVIQKLPHRTKTILGELIFRGSKDGFIVLKKRTREIQQLIELGLIVDNPIYRGKGFSISILPTAPHLHRAYKRKFQREGGVVIEKESS</sequence>
<evidence type="ECO:0000313" key="1">
    <source>
        <dbReference type="EMBL" id="SDP05725.1"/>
    </source>
</evidence>
<dbReference type="AlphaFoldDB" id="A0A1H0PM47"/>
<dbReference type="Proteomes" id="UP000199159">
    <property type="component" value="Unassembled WGS sequence"/>
</dbReference>
<gene>
    <name evidence="1" type="ORF">SAMN05216565_101366</name>
</gene>
<proteinExistence type="predicted"/>
<protein>
    <submittedName>
        <fullName evidence="1">Uncharacterized protein</fullName>
    </submittedName>
</protein>
<name>A0A1H0PM47_9BACI</name>